<dbReference type="GO" id="GO:0016971">
    <property type="term" value="F:flavin-dependent sulfhydryl oxidase activity"/>
    <property type="evidence" value="ECO:0007669"/>
    <property type="project" value="InterPro"/>
</dbReference>
<keyword evidence="2" id="KW-0472">Membrane</keyword>
<evidence type="ECO:0000256" key="2">
    <source>
        <dbReference type="SAM" id="Phobius"/>
    </source>
</evidence>
<feature type="transmembrane region" description="Helical" evidence="2">
    <location>
        <begin position="216"/>
        <end position="233"/>
    </location>
</feature>
<dbReference type="GO" id="GO:0003756">
    <property type="term" value="F:protein disulfide isomerase activity"/>
    <property type="evidence" value="ECO:0007669"/>
    <property type="project" value="TreeGrafter"/>
</dbReference>
<dbReference type="PANTHER" id="PTHR22897:SF6">
    <property type="entry name" value="SULFHYDRYL OXIDASE 1"/>
    <property type="match status" value="1"/>
</dbReference>
<dbReference type="PANTHER" id="PTHR22897">
    <property type="entry name" value="QUIESCIN Q6-RELATED SULFHYDRYL OXIDASE"/>
    <property type="match status" value="1"/>
</dbReference>
<organism evidence="3 4">
    <name type="scientific">Pogonophryne albipinna</name>
    <dbReference type="NCBI Taxonomy" id="1090488"/>
    <lineage>
        <taxon>Eukaryota</taxon>
        <taxon>Metazoa</taxon>
        <taxon>Chordata</taxon>
        <taxon>Craniata</taxon>
        <taxon>Vertebrata</taxon>
        <taxon>Euteleostomi</taxon>
        <taxon>Actinopterygii</taxon>
        <taxon>Neopterygii</taxon>
        <taxon>Teleostei</taxon>
        <taxon>Neoteleostei</taxon>
        <taxon>Acanthomorphata</taxon>
        <taxon>Eupercaria</taxon>
        <taxon>Perciformes</taxon>
        <taxon>Notothenioidei</taxon>
        <taxon>Pogonophryne</taxon>
    </lineage>
</organism>
<name>A0AAD6FRV0_9TELE</name>
<dbReference type="Gene3D" id="1.20.120.310">
    <property type="entry name" value="ERV/ALR sulfhydryl oxidase domain"/>
    <property type="match status" value="1"/>
</dbReference>
<proteinExistence type="predicted"/>
<evidence type="ECO:0000313" key="4">
    <source>
        <dbReference type="Proteomes" id="UP001219934"/>
    </source>
</evidence>
<dbReference type="InterPro" id="IPR039798">
    <property type="entry name" value="Sulfhydryl_oxidase"/>
</dbReference>
<dbReference type="InterPro" id="IPR036774">
    <property type="entry name" value="ERV/ALR_sulphydryl_oxid_sf"/>
</dbReference>
<accession>A0AAD6FRV0</accession>
<dbReference type="AlphaFoldDB" id="A0AAD6FRV0"/>
<protein>
    <submittedName>
        <fullName evidence="3">Uncharacterized protein</fullName>
    </submittedName>
</protein>
<dbReference type="Proteomes" id="UP001219934">
    <property type="component" value="Unassembled WGS sequence"/>
</dbReference>
<keyword evidence="2" id="KW-1133">Transmembrane helix</keyword>
<keyword evidence="2" id="KW-0812">Transmembrane</keyword>
<comment type="caution">
    <text evidence="3">The sequence shown here is derived from an EMBL/GenBank/DDBJ whole genome shotgun (WGS) entry which is preliminary data.</text>
</comment>
<evidence type="ECO:0000256" key="1">
    <source>
        <dbReference type="SAM" id="MobiDB-lite"/>
    </source>
</evidence>
<dbReference type="EMBL" id="JAPTMU010000005">
    <property type="protein sequence ID" value="KAJ4943613.1"/>
    <property type="molecule type" value="Genomic_DNA"/>
</dbReference>
<dbReference type="GO" id="GO:0000139">
    <property type="term" value="C:Golgi membrane"/>
    <property type="evidence" value="ECO:0007669"/>
    <property type="project" value="TreeGrafter"/>
</dbReference>
<dbReference type="GO" id="GO:0006457">
    <property type="term" value="P:protein folding"/>
    <property type="evidence" value="ECO:0007669"/>
    <property type="project" value="TreeGrafter"/>
</dbReference>
<sequence length="247" mass="28601">MGQVVACGRKEEGGESWWGSPTGDKSGALSEDPNFPKIQWPSPEMCPGCHSLKENGEHRWVQDQVLPFLLAHFSSSSILTDYLEDESQVLKNQREKHESRQRTRASIVGMRMRELPEDIVDLDSFVHQRRVKALTSNRVKRRSLQRNEEDQEPLFGLGMAAFQPVEEDFEPDVGRRRKRELTGRFYVREEVERSQGGRWISTISIGFSRVDISLCVILYFLSSMCLLAMYLFFKNRLKLRRVKVSMT</sequence>
<evidence type="ECO:0000313" key="3">
    <source>
        <dbReference type="EMBL" id="KAJ4943613.1"/>
    </source>
</evidence>
<reference evidence="3" key="1">
    <citation type="submission" date="2022-11" db="EMBL/GenBank/DDBJ databases">
        <title>Chromosome-level genome of Pogonophryne albipinna.</title>
        <authorList>
            <person name="Jo E."/>
        </authorList>
    </citation>
    <scope>NUCLEOTIDE SEQUENCE</scope>
    <source>
        <strain evidence="3">SGF0006</strain>
        <tissue evidence="3">Muscle</tissue>
    </source>
</reference>
<dbReference type="GO" id="GO:0005615">
    <property type="term" value="C:extracellular space"/>
    <property type="evidence" value="ECO:0007669"/>
    <property type="project" value="TreeGrafter"/>
</dbReference>
<feature type="region of interest" description="Disordered" evidence="1">
    <location>
        <begin position="1"/>
        <end position="34"/>
    </location>
</feature>
<keyword evidence="4" id="KW-1185">Reference proteome</keyword>
<gene>
    <name evidence="3" type="ORF">JOQ06_006112</name>
</gene>